<proteinExistence type="predicted"/>
<evidence type="ECO:0008006" key="4">
    <source>
        <dbReference type="Google" id="ProtNLM"/>
    </source>
</evidence>
<gene>
    <name evidence="2" type="ORF">ACFSR3_13400</name>
</gene>
<keyword evidence="3" id="KW-1185">Reference proteome</keyword>
<accession>A0ABW5NVS0</accession>
<protein>
    <recommendedName>
        <fullName evidence="4">Lipocalin-like domain-containing protein</fullName>
    </recommendedName>
</protein>
<name>A0ABW5NVS0_9FLAO</name>
<evidence type="ECO:0000313" key="3">
    <source>
        <dbReference type="Proteomes" id="UP001597480"/>
    </source>
</evidence>
<evidence type="ECO:0000313" key="2">
    <source>
        <dbReference type="EMBL" id="MFD2603055.1"/>
    </source>
</evidence>
<dbReference type="Proteomes" id="UP001597480">
    <property type="component" value="Unassembled WGS sequence"/>
</dbReference>
<evidence type="ECO:0000256" key="1">
    <source>
        <dbReference type="SAM" id="SignalP"/>
    </source>
</evidence>
<dbReference type="RefSeq" id="WP_379821645.1">
    <property type="nucleotide sequence ID" value="NZ_JBHUMD010000027.1"/>
</dbReference>
<organism evidence="2 3">
    <name type="scientific">Flavobacterium suzhouense</name>
    <dbReference type="NCBI Taxonomy" id="1529638"/>
    <lineage>
        <taxon>Bacteria</taxon>
        <taxon>Pseudomonadati</taxon>
        <taxon>Bacteroidota</taxon>
        <taxon>Flavobacteriia</taxon>
        <taxon>Flavobacteriales</taxon>
        <taxon>Flavobacteriaceae</taxon>
        <taxon>Flavobacterium</taxon>
    </lineage>
</organism>
<feature type="signal peptide" evidence="1">
    <location>
        <begin position="1"/>
        <end position="21"/>
    </location>
</feature>
<reference evidence="3" key="1">
    <citation type="journal article" date="2019" name="Int. J. Syst. Evol. Microbiol.">
        <title>The Global Catalogue of Microorganisms (GCM) 10K type strain sequencing project: providing services to taxonomists for standard genome sequencing and annotation.</title>
        <authorList>
            <consortium name="The Broad Institute Genomics Platform"/>
            <consortium name="The Broad Institute Genome Sequencing Center for Infectious Disease"/>
            <person name="Wu L."/>
            <person name="Ma J."/>
        </authorList>
    </citation>
    <scope>NUCLEOTIDE SEQUENCE [LARGE SCALE GENOMIC DNA]</scope>
    <source>
        <strain evidence="3">KCTC 42107</strain>
    </source>
</reference>
<comment type="caution">
    <text evidence="2">The sequence shown here is derived from an EMBL/GenBank/DDBJ whole genome shotgun (WGS) entry which is preliminary data.</text>
</comment>
<feature type="chain" id="PRO_5047070103" description="Lipocalin-like domain-containing protein" evidence="1">
    <location>
        <begin position="22"/>
        <end position="160"/>
    </location>
</feature>
<sequence length="160" mass="18438">MKNLLLSVFLFITASPMWSQAVAEVYSEKDLQGKWKLVTYREKSVSLDLASGKATIDEPIEKTIKHDEVAAMLRTNLESEAEHYQEGYLDVSGKNFKMFVHENLNKGTFRITRDKNINQVIVGTFKDKTKTTVPVKFKDGRLIIEQPYTNRIFTFERIGE</sequence>
<keyword evidence="1" id="KW-0732">Signal</keyword>
<dbReference type="EMBL" id="JBHUMD010000027">
    <property type="protein sequence ID" value="MFD2603055.1"/>
    <property type="molecule type" value="Genomic_DNA"/>
</dbReference>